<dbReference type="GO" id="GO:0046872">
    <property type="term" value="F:metal ion binding"/>
    <property type="evidence" value="ECO:0007669"/>
    <property type="project" value="UniProtKB-KW"/>
</dbReference>
<dbReference type="PANTHER" id="PTHR42978">
    <property type="entry name" value="QUORUM-QUENCHING LACTONASE YTNP-RELATED-RELATED"/>
    <property type="match status" value="1"/>
</dbReference>
<organism evidence="6">
    <name type="scientific">Sinorhizobium medicae</name>
    <dbReference type="NCBI Taxonomy" id="110321"/>
    <lineage>
        <taxon>Bacteria</taxon>
        <taxon>Pseudomonadati</taxon>
        <taxon>Pseudomonadota</taxon>
        <taxon>Alphaproteobacteria</taxon>
        <taxon>Hyphomicrobiales</taxon>
        <taxon>Rhizobiaceae</taxon>
        <taxon>Sinorhizobium/Ensifer group</taxon>
        <taxon>Sinorhizobium</taxon>
    </lineage>
</organism>
<evidence type="ECO:0000313" key="6">
    <source>
        <dbReference type="EMBL" id="VTZ59326.1"/>
    </source>
</evidence>
<dbReference type="SUPFAM" id="SSF56281">
    <property type="entry name" value="Metallo-hydrolase/oxidoreductase"/>
    <property type="match status" value="1"/>
</dbReference>
<accession>A0A508WTG3</accession>
<dbReference type="GO" id="GO:0016787">
    <property type="term" value="F:hydrolase activity"/>
    <property type="evidence" value="ECO:0007669"/>
    <property type="project" value="UniProtKB-KW"/>
</dbReference>
<comment type="similarity">
    <text evidence="1">Belongs to the metallo-beta-lactamase superfamily.</text>
</comment>
<sequence>MRMADVQTGSAFNGPEGRESGTGQLASRIAASGYASSDVTIVAISHLHADHINRLMDGDRPVFSQARHVVGQAEWDYWTAADVSVKPAAMHATAIQRKILPLREKMTFIGADASIAPGVTSMVAAGHTPVTWRSYWNRQGAACC</sequence>
<evidence type="ECO:0000256" key="3">
    <source>
        <dbReference type="ARBA" id="ARBA00022801"/>
    </source>
</evidence>
<gene>
    <name evidence="6" type="ORF">EMEDMD4_1060008</name>
</gene>
<evidence type="ECO:0000256" key="5">
    <source>
        <dbReference type="SAM" id="MobiDB-lite"/>
    </source>
</evidence>
<dbReference type="InterPro" id="IPR036866">
    <property type="entry name" value="RibonucZ/Hydroxyglut_hydro"/>
</dbReference>
<dbReference type="AlphaFoldDB" id="A0A508WTG3"/>
<dbReference type="Proteomes" id="UP000507954">
    <property type="component" value="Unassembled WGS sequence"/>
</dbReference>
<keyword evidence="4" id="KW-0862">Zinc</keyword>
<dbReference type="Gene3D" id="3.60.15.10">
    <property type="entry name" value="Ribonuclease Z/Hydroxyacylglutathione hydrolase-like"/>
    <property type="match status" value="1"/>
</dbReference>
<protein>
    <submittedName>
        <fullName evidence="6">Metallo-beta-lactamase family hydrolase protein</fullName>
    </submittedName>
</protein>
<evidence type="ECO:0000256" key="2">
    <source>
        <dbReference type="ARBA" id="ARBA00022723"/>
    </source>
</evidence>
<keyword evidence="3 6" id="KW-0378">Hydrolase</keyword>
<dbReference type="InterPro" id="IPR051013">
    <property type="entry name" value="MBL_superfamily_lactonases"/>
</dbReference>
<evidence type="ECO:0000256" key="1">
    <source>
        <dbReference type="ARBA" id="ARBA00007749"/>
    </source>
</evidence>
<evidence type="ECO:0000256" key="4">
    <source>
        <dbReference type="ARBA" id="ARBA00022833"/>
    </source>
</evidence>
<dbReference type="EMBL" id="CABFNB010000009">
    <property type="protein sequence ID" value="VTZ59326.1"/>
    <property type="molecule type" value="Genomic_DNA"/>
</dbReference>
<dbReference type="PANTHER" id="PTHR42978:SF6">
    <property type="entry name" value="QUORUM-QUENCHING LACTONASE YTNP-RELATED"/>
    <property type="match status" value="1"/>
</dbReference>
<feature type="region of interest" description="Disordered" evidence="5">
    <location>
        <begin position="1"/>
        <end position="23"/>
    </location>
</feature>
<name>A0A508WTG3_9HYPH</name>
<keyword evidence="2" id="KW-0479">Metal-binding</keyword>
<reference evidence="6" key="1">
    <citation type="submission" date="2019-06" db="EMBL/GenBank/DDBJ databases">
        <authorList>
            <person name="Le Quere A."/>
            <person name="Colella S."/>
        </authorList>
    </citation>
    <scope>NUCLEOTIDE SEQUENCE</scope>
    <source>
        <strain evidence="6">EmedicaeMD41</strain>
    </source>
</reference>
<proteinExistence type="inferred from homology"/>